<comment type="caution">
    <text evidence="1">The sequence shown here is derived from an EMBL/GenBank/DDBJ whole genome shotgun (WGS) entry which is preliminary data.</text>
</comment>
<keyword evidence="2" id="KW-1185">Reference proteome</keyword>
<gene>
    <name evidence="1" type="ORF">COLO4_21673</name>
</gene>
<sequence>MRPNTVNGYILPRIPPKNFPFFLLNSNPTPTPSKTSLIYSNPNLKLTRLLTRDSKKPQTPTDRPYPKGPINFQIPAAKLLPTTKASLFLRFQFKTNRNRPQK</sequence>
<protein>
    <submittedName>
        <fullName evidence="1">Uncharacterized protein</fullName>
    </submittedName>
</protein>
<proteinExistence type="predicted"/>
<evidence type="ECO:0000313" key="2">
    <source>
        <dbReference type="Proteomes" id="UP000187203"/>
    </source>
</evidence>
<name>A0A1R3IRV2_9ROSI</name>
<dbReference type="AlphaFoldDB" id="A0A1R3IRV2"/>
<reference evidence="2" key="1">
    <citation type="submission" date="2013-09" db="EMBL/GenBank/DDBJ databases">
        <title>Corchorus olitorius genome sequencing.</title>
        <authorList>
            <person name="Alam M."/>
            <person name="Haque M.S."/>
            <person name="Islam M.S."/>
            <person name="Emdad E.M."/>
            <person name="Islam M.M."/>
            <person name="Ahmed B."/>
            <person name="Halim A."/>
            <person name="Hossen Q.M.M."/>
            <person name="Hossain M.Z."/>
            <person name="Ahmed R."/>
            <person name="Khan M.M."/>
            <person name="Islam R."/>
            <person name="Rashid M.M."/>
            <person name="Khan S.A."/>
            <person name="Rahman M.S."/>
            <person name="Alam M."/>
            <person name="Yahiya A.S."/>
            <person name="Khan M.S."/>
            <person name="Azam M.S."/>
            <person name="Haque T."/>
            <person name="Lashkar M.Z.H."/>
            <person name="Akhand A.I."/>
            <person name="Morshed G."/>
            <person name="Roy S."/>
            <person name="Uddin K.S."/>
            <person name="Rabeya T."/>
            <person name="Hossain A.S."/>
            <person name="Chowdhury A."/>
            <person name="Snigdha A.R."/>
            <person name="Mortoza M.S."/>
            <person name="Matin S.A."/>
            <person name="Hoque S.M.E."/>
            <person name="Islam M.K."/>
            <person name="Roy D.K."/>
            <person name="Haider R."/>
            <person name="Moosa M.M."/>
            <person name="Elias S.M."/>
            <person name="Hasan A.M."/>
            <person name="Jahan S."/>
            <person name="Shafiuddin M."/>
            <person name="Mahmood N."/>
            <person name="Shommy N.S."/>
        </authorList>
    </citation>
    <scope>NUCLEOTIDE SEQUENCE [LARGE SCALE GENOMIC DNA]</scope>
    <source>
        <strain evidence="2">cv. O-4</strain>
    </source>
</reference>
<dbReference type="Proteomes" id="UP000187203">
    <property type="component" value="Unassembled WGS sequence"/>
</dbReference>
<accession>A0A1R3IRV2</accession>
<organism evidence="1 2">
    <name type="scientific">Corchorus olitorius</name>
    <dbReference type="NCBI Taxonomy" id="93759"/>
    <lineage>
        <taxon>Eukaryota</taxon>
        <taxon>Viridiplantae</taxon>
        <taxon>Streptophyta</taxon>
        <taxon>Embryophyta</taxon>
        <taxon>Tracheophyta</taxon>
        <taxon>Spermatophyta</taxon>
        <taxon>Magnoliopsida</taxon>
        <taxon>eudicotyledons</taxon>
        <taxon>Gunneridae</taxon>
        <taxon>Pentapetalae</taxon>
        <taxon>rosids</taxon>
        <taxon>malvids</taxon>
        <taxon>Malvales</taxon>
        <taxon>Malvaceae</taxon>
        <taxon>Grewioideae</taxon>
        <taxon>Apeibeae</taxon>
        <taxon>Corchorus</taxon>
    </lineage>
</organism>
<dbReference type="EMBL" id="AWUE01017737">
    <property type="protein sequence ID" value="OMO85302.1"/>
    <property type="molecule type" value="Genomic_DNA"/>
</dbReference>
<evidence type="ECO:0000313" key="1">
    <source>
        <dbReference type="EMBL" id="OMO85302.1"/>
    </source>
</evidence>